<accession>A0A835CDQ7</accession>
<proteinExistence type="predicted"/>
<reference evidence="1" key="1">
    <citation type="submission" date="2020-09" db="EMBL/GenBank/DDBJ databases">
        <title>Genome-Enabled Discovery of Anthraquinone Biosynthesis in Senna tora.</title>
        <authorList>
            <person name="Kang S.-H."/>
            <person name="Pandey R.P."/>
            <person name="Lee C.-M."/>
            <person name="Sim J.-S."/>
            <person name="Jeong J.-T."/>
            <person name="Choi B.-S."/>
            <person name="Jung M."/>
            <person name="Ginzburg D."/>
            <person name="Zhao K."/>
            <person name="Won S.Y."/>
            <person name="Oh T.-J."/>
            <person name="Yu Y."/>
            <person name="Kim N.-H."/>
            <person name="Lee O.R."/>
            <person name="Lee T.-H."/>
            <person name="Bashyal P."/>
            <person name="Kim T.-S."/>
            <person name="Lee W.-H."/>
            <person name="Kawkins C."/>
            <person name="Kim C.-K."/>
            <person name="Kim J.S."/>
            <person name="Ahn B.O."/>
            <person name="Rhee S.Y."/>
            <person name="Sohng J.K."/>
        </authorList>
    </citation>
    <scope>NUCLEOTIDE SEQUENCE</scope>
    <source>
        <tissue evidence="1">Leaf</tissue>
    </source>
</reference>
<evidence type="ECO:0000313" key="1">
    <source>
        <dbReference type="EMBL" id="KAF7835292.1"/>
    </source>
</evidence>
<keyword evidence="2" id="KW-1185">Reference proteome</keyword>
<protein>
    <submittedName>
        <fullName evidence="1">Uncharacterized protein</fullName>
    </submittedName>
</protein>
<dbReference type="Proteomes" id="UP000634136">
    <property type="component" value="Unassembled WGS sequence"/>
</dbReference>
<gene>
    <name evidence="1" type="ORF">G2W53_010151</name>
</gene>
<organism evidence="1 2">
    <name type="scientific">Senna tora</name>
    <dbReference type="NCBI Taxonomy" id="362788"/>
    <lineage>
        <taxon>Eukaryota</taxon>
        <taxon>Viridiplantae</taxon>
        <taxon>Streptophyta</taxon>
        <taxon>Embryophyta</taxon>
        <taxon>Tracheophyta</taxon>
        <taxon>Spermatophyta</taxon>
        <taxon>Magnoliopsida</taxon>
        <taxon>eudicotyledons</taxon>
        <taxon>Gunneridae</taxon>
        <taxon>Pentapetalae</taxon>
        <taxon>rosids</taxon>
        <taxon>fabids</taxon>
        <taxon>Fabales</taxon>
        <taxon>Fabaceae</taxon>
        <taxon>Caesalpinioideae</taxon>
        <taxon>Cassia clade</taxon>
        <taxon>Senna</taxon>
    </lineage>
</organism>
<sequence>MASIPIQVPALWKAATAQVVAPASAPTIVTTKAMIKGKEDRVGVAMEG</sequence>
<comment type="caution">
    <text evidence="1">The sequence shown here is derived from an EMBL/GenBank/DDBJ whole genome shotgun (WGS) entry which is preliminary data.</text>
</comment>
<name>A0A835CDQ7_9FABA</name>
<dbReference type="EMBL" id="JAAIUW010000004">
    <property type="protein sequence ID" value="KAF7835292.1"/>
    <property type="molecule type" value="Genomic_DNA"/>
</dbReference>
<evidence type="ECO:0000313" key="2">
    <source>
        <dbReference type="Proteomes" id="UP000634136"/>
    </source>
</evidence>
<dbReference type="AlphaFoldDB" id="A0A835CDQ7"/>